<dbReference type="SMART" id="SM01326">
    <property type="entry name" value="PTEN_C2"/>
    <property type="match status" value="1"/>
</dbReference>
<proteinExistence type="predicted"/>
<keyword evidence="7" id="KW-1185">Reference proteome</keyword>
<evidence type="ECO:0000313" key="7">
    <source>
        <dbReference type="Proteomes" id="UP000886885"/>
    </source>
</evidence>
<evidence type="ECO:0000259" key="3">
    <source>
        <dbReference type="PROSITE" id="PS50056"/>
    </source>
</evidence>
<dbReference type="PROSITE" id="PS51181">
    <property type="entry name" value="PPASE_TENSIN"/>
    <property type="match status" value="1"/>
</dbReference>
<dbReference type="Pfam" id="PF22784">
    <property type="entry name" value="PTP-SAK"/>
    <property type="match status" value="1"/>
</dbReference>
<dbReference type="PROSITE" id="PS51182">
    <property type="entry name" value="C2_TENSIN"/>
    <property type="match status" value="1"/>
</dbReference>
<evidence type="ECO:0000256" key="1">
    <source>
        <dbReference type="ARBA" id="ARBA00022801"/>
    </source>
</evidence>
<dbReference type="InterPro" id="IPR016130">
    <property type="entry name" value="Tyr_Pase_AS"/>
</dbReference>
<dbReference type="PANTHER" id="PTHR12305:SF60">
    <property type="entry name" value="PHOSPHATIDYLINOSITOL 3,4,5-TRISPHOSPHATE 3-PHOSPHATASE TPTE2-RELATED"/>
    <property type="match status" value="1"/>
</dbReference>
<keyword evidence="2" id="KW-0904">Protein phosphatase</keyword>
<reference evidence="6" key="1">
    <citation type="journal article" date="2020" name="bioRxiv">
        <title>Hybrid origin of Populus tomentosa Carr. identified through genome sequencing and phylogenomic analysis.</title>
        <authorList>
            <person name="An X."/>
            <person name="Gao K."/>
            <person name="Chen Z."/>
            <person name="Li J."/>
            <person name="Yang X."/>
            <person name="Yang X."/>
            <person name="Zhou J."/>
            <person name="Guo T."/>
            <person name="Zhao T."/>
            <person name="Huang S."/>
            <person name="Miao D."/>
            <person name="Khan W.U."/>
            <person name="Rao P."/>
            <person name="Ye M."/>
            <person name="Lei B."/>
            <person name="Liao W."/>
            <person name="Wang J."/>
            <person name="Ji L."/>
            <person name="Li Y."/>
            <person name="Guo B."/>
            <person name="Mustafa N.S."/>
            <person name="Li S."/>
            <person name="Yun Q."/>
            <person name="Keller S.R."/>
            <person name="Mao J."/>
            <person name="Zhang R."/>
            <person name="Strauss S.H."/>
        </authorList>
    </citation>
    <scope>NUCLEOTIDE SEQUENCE</scope>
    <source>
        <strain evidence="6">GM15</strain>
        <tissue evidence="6">Leaf</tissue>
    </source>
</reference>
<dbReference type="OrthoDB" id="266663at2759"/>
<feature type="domain" description="Phosphatase tensin-type" evidence="4">
    <location>
        <begin position="44"/>
        <end position="264"/>
    </location>
</feature>
<protein>
    <submittedName>
        <fullName evidence="6">Uncharacterized protein</fullName>
    </submittedName>
</protein>
<dbReference type="EMBL" id="JAAWWB010000033">
    <property type="protein sequence ID" value="KAG6742928.1"/>
    <property type="molecule type" value="Genomic_DNA"/>
</dbReference>
<name>A0A8X7XY61_POPTO</name>
<dbReference type="GO" id="GO:0046856">
    <property type="term" value="P:phosphatidylinositol dephosphorylation"/>
    <property type="evidence" value="ECO:0007669"/>
    <property type="project" value="TreeGrafter"/>
</dbReference>
<dbReference type="Proteomes" id="UP000886885">
    <property type="component" value="Chromosome 17A"/>
</dbReference>
<dbReference type="AlphaFoldDB" id="A0A8X7XY61"/>
<dbReference type="InterPro" id="IPR000387">
    <property type="entry name" value="Tyr_Pase_dom"/>
</dbReference>
<keyword evidence="1" id="KW-0378">Hydrolase</keyword>
<dbReference type="GO" id="GO:0004725">
    <property type="term" value="F:protein tyrosine phosphatase activity"/>
    <property type="evidence" value="ECO:0007669"/>
    <property type="project" value="TreeGrafter"/>
</dbReference>
<comment type="caution">
    <text evidence="6">The sequence shown here is derived from an EMBL/GenBank/DDBJ whole genome shotgun (WGS) entry which is preliminary data.</text>
</comment>
<organism evidence="6 7">
    <name type="scientific">Populus tomentosa</name>
    <name type="common">Chinese white poplar</name>
    <dbReference type="NCBI Taxonomy" id="118781"/>
    <lineage>
        <taxon>Eukaryota</taxon>
        <taxon>Viridiplantae</taxon>
        <taxon>Streptophyta</taxon>
        <taxon>Embryophyta</taxon>
        <taxon>Tracheophyta</taxon>
        <taxon>Spermatophyta</taxon>
        <taxon>Magnoliopsida</taxon>
        <taxon>eudicotyledons</taxon>
        <taxon>Gunneridae</taxon>
        <taxon>Pentapetalae</taxon>
        <taxon>rosids</taxon>
        <taxon>fabids</taxon>
        <taxon>Malpighiales</taxon>
        <taxon>Salicaceae</taxon>
        <taxon>Saliceae</taxon>
        <taxon>Populus</taxon>
    </lineage>
</organism>
<evidence type="ECO:0000259" key="5">
    <source>
        <dbReference type="PROSITE" id="PS51182"/>
    </source>
</evidence>
<sequence>MGLKFAKQGPGKALNTDLSHAQLSLINCITKSIYIRNWVSKHRRRMLVAGYDLDMSYITGRILAMSFPAERVRAMYRNPLWQVKSVLDMRHGEHYKIYNLCIEEAYDPSHFHGRVETYPFDDNHVPPLEMMKLFCESVGSWLSSDPRNIAVVHCMAGKGRTGLMVCAYLVYSGMTPDDALQLYANKRTTNNQGVSHNTQSITQNLEVNMIRLEERIEVPLNTCLSALLEIDYHAAKHSIMHVLQVSIPSQRRYVGYWAEALSFPKRVYDSHRGDGHTPPEVILPQSRIRELRRIRLYDMVNTESVFFVVSELQEIPGQLYRPSVEVAKSCLRPIIEGYQRNSSPQYYISFTEGNEEEEEAALKPAESRLIVQMDTESPIIYQKTTLDYYFDEPIRVKGDVRVIFYQKMIGGRLFYVCFNTAFIRNGLLQVNSISYNFAGLGFPLQRSRVEKRSQTCALRASESGSGLNVDRSLLL</sequence>
<dbReference type="PANTHER" id="PTHR12305">
    <property type="entry name" value="PHOSPHATASE WITH HOMOLOGY TO TENSIN"/>
    <property type="match status" value="1"/>
</dbReference>
<evidence type="ECO:0000313" key="6">
    <source>
        <dbReference type="EMBL" id="KAG6742928.1"/>
    </source>
</evidence>
<dbReference type="InterPro" id="IPR057023">
    <property type="entry name" value="PTP-SAK"/>
</dbReference>
<dbReference type="InterPro" id="IPR051281">
    <property type="entry name" value="Dual-spec_lipid-protein_phosph"/>
</dbReference>
<dbReference type="GO" id="GO:0005829">
    <property type="term" value="C:cytosol"/>
    <property type="evidence" value="ECO:0007669"/>
    <property type="project" value="TreeGrafter"/>
</dbReference>
<evidence type="ECO:0000259" key="4">
    <source>
        <dbReference type="PROSITE" id="PS51181"/>
    </source>
</evidence>
<feature type="domain" description="C2 tensin-type" evidence="5">
    <location>
        <begin position="302"/>
        <end position="465"/>
    </location>
</feature>
<dbReference type="PROSITE" id="PS50056">
    <property type="entry name" value="TYR_PHOSPHATASE_2"/>
    <property type="match status" value="1"/>
</dbReference>
<dbReference type="PROSITE" id="PS00383">
    <property type="entry name" value="TYR_PHOSPHATASE_1"/>
    <property type="match status" value="1"/>
</dbReference>
<evidence type="ECO:0000256" key="2">
    <source>
        <dbReference type="ARBA" id="ARBA00022912"/>
    </source>
</evidence>
<dbReference type="InterPro" id="IPR029023">
    <property type="entry name" value="Tensin_phosphatase"/>
</dbReference>
<gene>
    <name evidence="6" type="ORF">POTOM_053872</name>
</gene>
<dbReference type="GO" id="GO:0016314">
    <property type="term" value="F:phosphatidylinositol-3,4,5-trisphosphate 3-phosphatase activity"/>
    <property type="evidence" value="ECO:0007669"/>
    <property type="project" value="TreeGrafter"/>
</dbReference>
<dbReference type="InterPro" id="IPR014020">
    <property type="entry name" value="Tensin_C2-dom"/>
</dbReference>
<accession>A0A8X7XY61</accession>
<feature type="domain" description="Tyrosine specific protein phosphatases" evidence="3">
    <location>
        <begin position="128"/>
        <end position="187"/>
    </location>
</feature>